<name>A0A382TCF9_9ZZZZ</name>
<gene>
    <name evidence="2" type="ORF">METZ01_LOCUS372306</name>
</gene>
<proteinExistence type="predicted"/>
<reference evidence="2" key="1">
    <citation type="submission" date="2018-05" db="EMBL/GenBank/DDBJ databases">
        <authorList>
            <person name="Lanie J.A."/>
            <person name="Ng W.-L."/>
            <person name="Kazmierczak K.M."/>
            <person name="Andrzejewski T.M."/>
            <person name="Davidsen T.M."/>
            <person name="Wayne K.J."/>
            <person name="Tettelin H."/>
            <person name="Glass J.I."/>
            <person name="Rusch D."/>
            <person name="Podicherti R."/>
            <person name="Tsui H.-C.T."/>
            <person name="Winkler M.E."/>
        </authorList>
    </citation>
    <scope>NUCLEOTIDE SEQUENCE</scope>
</reference>
<evidence type="ECO:0000256" key="1">
    <source>
        <dbReference type="SAM" id="MobiDB-lite"/>
    </source>
</evidence>
<feature type="compositionally biased region" description="Polar residues" evidence="1">
    <location>
        <begin position="1"/>
        <end position="10"/>
    </location>
</feature>
<protein>
    <recommendedName>
        <fullName evidence="3">DUF4169 domain-containing protein</fullName>
    </recommendedName>
</protein>
<evidence type="ECO:0000313" key="2">
    <source>
        <dbReference type="EMBL" id="SVD19452.1"/>
    </source>
</evidence>
<sequence>MAEITNLNQFRKQRKKEEKRKAGASNKERTGRTKMARLAEKISAERRDLELDGKFFLDRARFKDKDTE</sequence>
<accession>A0A382TCF9</accession>
<feature type="region of interest" description="Disordered" evidence="1">
    <location>
        <begin position="1"/>
        <end position="34"/>
    </location>
</feature>
<dbReference type="AlphaFoldDB" id="A0A382TCF9"/>
<dbReference type="InterPro" id="IPR025227">
    <property type="entry name" value="DUF4169"/>
</dbReference>
<feature type="compositionally biased region" description="Basic and acidic residues" evidence="1">
    <location>
        <begin position="15"/>
        <end position="34"/>
    </location>
</feature>
<organism evidence="2">
    <name type="scientific">marine metagenome</name>
    <dbReference type="NCBI Taxonomy" id="408172"/>
    <lineage>
        <taxon>unclassified sequences</taxon>
        <taxon>metagenomes</taxon>
        <taxon>ecological metagenomes</taxon>
    </lineage>
</organism>
<evidence type="ECO:0008006" key="3">
    <source>
        <dbReference type="Google" id="ProtNLM"/>
    </source>
</evidence>
<dbReference type="Pfam" id="PF13770">
    <property type="entry name" value="DUF4169"/>
    <property type="match status" value="1"/>
</dbReference>
<dbReference type="EMBL" id="UINC01135359">
    <property type="protein sequence ID" value="SVD19452.1"/>
    <property type="molecule type" value="Genomic_DNA"/>
</dbReference>